<keyword evidence="1" id="KW-0472">Membrane</keyword>
<gene>
    <name evidence="2" type="ORF">CALCODRAFT_99596</name>
</gene>
<evidence type="ECO:0000313" key="2">
    <source>
        <dbReference type="EMBL" id="KZT52227.1"/>
    </source>
</evidence>
<accession>A0A165D7E0</accession>
<proteinExistence type="predicted"/>
<dbReference type="InParanoid" id="A0A165D7E0"/>
<dbReference type="EMBL" id="KV424074">
    <property type="protein sequence ID" value="KZT52227.1"/>
    <property type="molecule type" value="Genomic_DNA"/>
</dbReference>
<dbReference type="AlphaFoldDB" id="A0A165D7E0"/>
<keyword evidence="1" id="KW-1133">Transmembrane helix</keyword>
<name>A0A165D7E0_9BASI</name>
<evidence type="ECO:0000313" key="3">
    <source>
        <dbReference type="Proteomes" id="UP000076842"/>
    </source>
</evidence>
<sequence length="71" mass="7569">MGKERQYYVAGAAVLAYLASAWLFRSRVFQLTRGCARATLALPAPSLISVARRGWAGAGGRGEVARKSTPT</sequence>
<organism evidence="2 3">
    <name type="scientific">Calocera cornea HHB12733</name>
    <dbReference type="NCBI Taxonomy" id="1353952"/>
    <lineage>
        <taxon>Eukaryota</taxon>
        <taxon>Fungi</taxon>
        <taxon>Dikarya</taxon>
        <taxon>Basidiomycota</taxon>
        <taxon>Agaricomycotina</taxon>
        <taxon>Dacrymycetes</taxon>
        <taxon>Dacrymycetales</taxon>
        <taxon>Dacrymycetaceae</taxon>
        <taxon>Calocera</taxon>
    </lineage>
</organism>
<dbReference type="Proteomes" id="UP000076842">
    <property type="component" value="Unassembled WGS sequence"/>
</dbReference>
<keyword evidence="1" id="KW-0812">Transmembrane</keyword>
<protein>
    <submittedName>
        <fullName evidence="2">Uncharacterized protein</fullName>
    </submittedName>
</protein>
<evidence type="ECO:0000256" key="1">
    <source>
        <dbReference type="SAM" id="Phobius"/>
    </source>
</evidence>
<reference evidence="2 3" key="1">
    <citation type="journal article" date="2016" name="Mol. Biol. Evol.">
        <title>Comparative Genomics of Early-Diverging Mushroom-Forming Fungi Provides Insights into the Origins of Lignocellulose Decay Capabilities.</title>
        <authorList>
            <person name="Nagy L.G."/>
            <person name="Riley R."/>
            <person name="Tritt A."/>
            <person name="Adam C."/>
            <person name="Daum C."/>
            <person name="Floudas D."/>
            <person name="Sun H."/>
            <person name="Yadav J.S."/>
            <person name="Pangilinan J."/>
            <person name="Larsson K.H."/>
            <person name="Matsuura K."/>
            <person name="Barry K."/>
            <person name="Labutti K."/>
            <person name="Kuo R."/>
            <person name="Ohm R.A."/>
            <person name="Bhattacharya S.S."/>
            <person name="Shirouzu T."/>
            <person name="Yoshinaga Y."/>
            <person name="Martin F.M."/>
            <person name="Grigoriev I.V."/>
            <person name="Hibbett D.S."/>
        </authorList>
    </citation>
    <scope>NUCLEOTIDE SEQUENCE [LARGE SCALE GENOMIC DNA]</scope>
    <source>
        <strain evidence="2 3">HHB12733</strain>
    </source>
</reference>
<feature type="transmembrane region" description="Helical" evidence="1">
    <location>
        <begin position="6"/>
        <end position="24"/>
    </location>
</feature>
<keyword evidence="3" id="KW-1185">Reference proteome</keyword>